<dbReference type="EMBL" id="PFMD01000024">
    <property type="protein sequence ID" value="PIY96937.1"/>
    <property type="molecule type" value="Genomic_DNA"/>
</dbReference>
<comment type="caution">
    <text evidence="1">The sequence shown here is derived from an EMBL/GenBank/DDBJ whole genome shotgun (WGS) entry which is preliminary data.</text>
</comment>
<evidence type="ECO:0000313" key="2">
    <source>
        <dbReference type="Proteomes" id="UP000230779"/>
    </source>
</evidence>
<protein>
    <submittedName>
        <fullName evidence="1">Uncharacterized protein</fullName>
    </submittedName>
</protein>
<sequence>MKKKFILVIVLLIFLLIVVVGAGSLILKRVPAVTYQVDPPDSRAHWGTISGSLSYPSEAIPAMGVCAETTEKEDLYCTYEMIESNDYTYGLGYKLNVPPGDYYIFSHLVEEGREKIGYTNEDKAYYSKFVTCGMLYECPSHNPIKVEVKTREHITRIDPVDWYDY</sequence>
<organism evidence="1 2">
    <name type="scientific">Candidatus Kerfeldbacteria bacterium CG_4_10_14_0_8_um_filter_42_10</name>
    <dbReference type="NCBI Taxonomy" id="2014248"/>
    <lineage>
        <taxon>Bacteria</taxon>
        <taxon>Candidatus Kerfeldiibacteriota</taxon>
    </lineage>
</organism>
<accession>A0A2M7RK77</accession>
<gene>
    <name evidence="1" type="ORF">COY66_02075</name>
</gene>
<name>A0A2M7RK77_9BACT</name>
<proteinExistence type="predicted"/>
<reference evidence="1 2" key="1">
    <citation type="submission" date="2017-09" db="EMBL/GenBank/DDBJ databases">
        <title>Depth-based differentiation of microbial function through sediment-hosted aquifers and enrichment of novel symbionts in the deep terrestrial subsurface.</title>
        <authorList>
            <person name="Probst A.J."/>
            <person name="Ladd B."/>
            <person name="Jarett J.K."/>
            <person name="Geller-Mcgrath D.E."/>
            <person name="Sieber C.M."/>
            <person name="Emerson J.B."/>
            <person name="Anantharaman K."/>
            <person name="Thomas B.C."/>
            <person name="Malmstrom R."/>
            <person name="Stieglmeier M."/>
            <person name="Klingl A."/>
            <person name="Woyke T."/>
            <person name="Ryan C.M."/>
            <person name="Banfield J.F."/>
        </authorList>
    </citation>
    <scope>NUCLEOTIDE SEQUENCE [LARGE SCALE GENOMIC DNA]</scope>
    <source>
        <strain evidence="1">CG_4_10_14_0_8_um_filter_42_10</strain>
    </source>
</reference>
<evidence type="ECO:0000313" key="1">
    <source>
        <dbReference type="EMBL" id="PIY96937.1"/>
    </source>
</evidence>
<dbReference type="AlphaFoldDB" id="A0A2M7RK77"/>
<dbReference type="Proteomes" id="UP000230779">
    <property type="component" value="Unassembled WGS sequence"/>
</dbReference>